<dbReference type="PROSITE" id="PS50804">
    <property type="entry name" value="SCAN_BOX"/>
    <property type="match status" value="1"/>
</dbReference>
<dbReference type="GO" id="GO:0003964">
    <property type="term" value="F:RNA-directed DNA polymerase activity"/>
    <property type="evidence" value="ECO:0007669"/>
    <property type="project" value="UniProtKB-KW"/>
</dbReference>
<dbReference type="Ensembl" id="ENSORLT00000046886.1">
    <property type="protein sequence ID" value="ENSORLP00000034331.1"/>
    <property type="gene ID" value="ENSORLG00000023875.1"/>
</dbReference>
<dbReference type="InterPro" id="IPR036397">
    <property type="entry name" value="RNaseH_sf"/>
</dbReference>
<feature type="region of interest" description="Disordered" evidence="6">
    <location>
        <begin position="323"/>
        <end position="358"/>
    </location>
</feature>
<dbReference type="InterPro" id="IPR001584">
    <property type="entry name" value="Integrase_cat-core"/>
</dbReference>
<evidence type="ECO:0000256" key="5">
    <source>
        <dbReference type="SAM" id="Coils"/>
    </source>
</evidence>
<feature type="region of interest" description="Disordered" evidence="6">
    <location>
        <begin position="534"/>
        <end position="564"/>
    </location>
</feature>
<evidence type="ECO:0000259" key="9">
    <source>
        <dbReference type="PROSITE" id="PS50994"/>
    </source>
</evidence>
<dbReference type="SUPFAM" id="SSF50630">
    <property type="entry name" value="Acid proteases"/>
    <property type="match status" value="1"/>
</dbReference>
<feature type="region of interest" description="Disordered" evidence="6">
    <location>
        <begin position="1"/>
        <end position="50"/>
    </location>
</feature>
<dbReference type="Pfam" id="PF00077">
    <property type="entry name" value="RVP"/>
    <property type="match status" value="1"/>
</dbReference>
<dbReference type="Gene3D" id="3.30.420.10">
    <property type="entry name" value="Ribonuclease H-like superfamily/Ribonuclease H"/>
    <property type="match status" value="1"/>
</dbReference>
<evidence type="ECO:0000256" key="4">
    <source>
        <dbReference type="PROSITE-ProRule" id="PRU00047"/>
    </source>
</evidence>
<name>A0A3B3HRP5_ORYLA</name>
<dbReference type="InterPro" id="IPR012337">
    <property type="entry name" value="RNaseH-like_sf"/>
</dbReference>
<dbReference type="PROSITE" id="PS50994">
    <property type="entry name" value="INTEGRASE"/>
    <property type="match status" value="1"/>
</dbReference>
<dbReference type="Pfam" id="PF17921">
    <property type="entry name" value="Integrase_H2C2"/>
    <property type="match status" value="1"/>
</dbReference>
<dbReference type="Gene3D" id="2.40.70.10">
    <property type="entry name" value="Acid Proteases"/>
    <property type="match status" value="1"/>
</dbReference>
<feature type="compositionally biased region" description="Polar residues" evidence="6">
    <location>
        <begin position="106"/>
        <end position="130"/>
    </location>
</feature>
<organism evidence="10 11">
    <name type="scientific">Oryzias latipes</name>
    <name type="common">Japanese rice fish</name>
    <name type="synonym">Japanese killifish</name>
    <dbReference type="NCBI Taxonomy" id="8090"/>
    <lineage>
        <taxon>Eukaryota</taxon>
        <taxon>Metazoa</taxon>
        <taxon>Chordata</taxon>
        <taxon>Craniata</taxon>
        <taxon>Vertebrata</taxon>
        <taxon>Euteleostomi</taxon>
        <taxon>Actinopterygii</taxon>
        <taxon>Neopterygii</taxon>
        <taxon>Teleostei</taxon>
        <taxon>Neoteleostei</taxon>
        <taxon>Acanthomorphata</taxon>
        <taxon>Ovalentaria</taxon>
        <taxon>Atherinomorphae</taxon>
        <taxon>Beloniformes</taxon>
        <taxon>Adrianichthyidae</taxon>
        <taxon>Oryziinae</taxon>
        <taxon>Oryzias</taxon>
    </lineage>
</organism>
<reference evidence="10" key="2">
    <citation type="submission" date="2025-08" db="UniProtKB">
        <authorList>
            <consortium name="Ensembl"/>
        </authorList>
    </citation>
    <scope>IDENTIFICATION</scope>
    <source>
        <strain evidence="10">Hd-rR</strain>
    </source>
</reference>
<feature type="region of interest" description="Disordered" evidence="6">
    <location>
        <begin position="103"/>
        <end position="150"/>
    </location>
</feature>
<evidence type="ECO:0000259" key="8">
    <source>
        <dbReference type="PROSITE" id="PS50804"/>
    </source>
</evidence>
<keyword evidence="11" id="KW-1185">Reference proteome</keyword>
<dbReference type="SMART" id="SM00431">
    <property type="entry name" value="SCAN"/>
    <property type="match status" value="1"/>
</dbReference>
<dbReference type="PANTHER" id="PTHR46888">
    <property type="entry name" value="ZINC KNUCKLE DOMAINCONTAINING PROTEIN-RELATED"/>
    <property type="match status" value="1"/>
</dbReference>
<evidence type="ECO:0000313" key="11">
    <source>
        <dbReference type="Proteomes" id="UP000001038"/>
    </source>
</evidence>
<keyword evidence="4" id="KW-0479">Metal-binding</keyword>
<dbReference type="GeneTree" id="ENSGT01050000244855"/>
<dbReference type="InterPro" id="IPR003309">
    <property type="entry name" value="SCAN_dom"/>
</dbReference>
<reference evidence="10" key="3">
    <citation type="submission" date="2025-09" db="UniProtKB">
        <authorList>
            <consortium name="Ensembl"/>
        </authorList>
    </citation>
    <scope>IDENTIFICATION</scope>
    <source>
        <strain evidence="10">Hd-rR</strain>
    </source>
</reference>
<dbReference type="SUPFAM" id="SSF47353">
    <property type="entry name" value="Retrovirus capsid dimerization domain-like"/>
    <property type="match status" value="1"/>
</dbReference>
<evidence type="ECO:0000256" key="1">
    <source>
        <dbReference type="ARBA" id="ARBA00022801"/>
    </source>
</evidence>
<feature type="domain" description="CCHC-type" evidence="7">
    <location>
        <begin position="362"/>
        <end position="377"/>
    </location>
</feature>
<dbReference type="InParanoid" id="A0A3B3HRP5"/>
<dbReference type="InterPro" id="IPR021109">
    <property type="entry name" value="Peptidase_aspartic_dom_sf"/>
</dbReference>
<feature type="coiled-coil region" evidence="5">
    <location>
        <begin position="68"/>
        <end position="95"/>
    </location>
</feature>
<dbReference type="SUPFAM" id="SSF53098">
    <property type="entry name" value="Ribonuclease H-like"/>
    <property type="match status" value="1"/>
</dbReference>
<feature type="domain" description="Integrase catalytic" evidence="9">
    <location>
        <begin position="688"/>
        <end position="853"/>
    </location>
</feature>
<dbReference type="PROSITE" id="PS50158">
    <property type="entry name" value="ZF_CCHC"/>
    <property type="match status" value="1"/>
</dbReference>
<dbReference type="Pfam" id="PF02023">
    <property type="entry name" value="SCAN"/>
    <property type="match status" value="1"/>
</dbReference>
<dbReference type="FunFam" id="1.10.340.70:FF:000001">
    <property type="entry name" value="Retrovirus-related Pol polyprotein from transposon gypsy-like Protein"/>
    <property type="match status" value="1"/>
</dbReference>
<evidence type="ECO:0000256" key="3">
    <source>
        <dbReference type="ARBA" id="ARBA00039658"/>
    </source>
</evidence>
<proteinExistence type="predicted"/>
<evidence type="ECO:0000313" key="10">
    <source>
        <dbReference type="Ensembl" id="ENSORLP00000034331.1"/>
    </source>
</evidence>
<sequence>MHRGGRVVRPRTENKDINSGLGDREEEEHEAGATGVAPGTEGEDTHEPTLKNLTDILQAFMGKQEARDLQLQEEAKQQEHRLKSLQHQFQLLQMEVQARTSPIPELTSSAPDPSDVSNFENQSSQPTSASECEPPAPSRPHFSREPRLEKLTENDDVEHFLVTFERIATACKWIRSDWVFHLIPLLTGKARSAYVGMDFDDSQDYDKVKTAILHKYDINPESYRQRFRSLEVGPEETPKELYARLKELYDKWIQPKGKTTKEIAEIIIMEQYLRMVSPELQIWIKEHGPNSAAEVASLAEVFVAARKKSLPWSNIAWQASKDTRRSANHQYHQRSAPGTNRTPLGEEKQTRPAKPSSKTPICYLCGQEGHIKPLCPKNPVKLTQMCLVPYQSLPPETQEGEAMKLTTVRINGKSHKALVDTGSTQTLVQRQHVPANIICTRETISICCVHGDRKIYPTAELYIEVQGQTYLLNVGVVDDLPFPVVLGHDLPVLFDLLETKGNSNVAVTRAQTQLEEAQSQLLSALPFYDAELETNPGKSLKPRSQRRQEKFKHTAVKPTTEATPDSALGFELPNDISKMQHDDPTLSFCFLKAKESTEFKKRREFFLNDGVLYHQHGQTKQLVVPQSVRDVILNLGHSIPWAGHLGKHKTTARIVKHFYWPGLHAEVDKYCKSCPQCQKTSMKSSVKAPLQPLPIIGTPFERLGMDVVGPVERSRTGNRYMLVITDYATKYPEVFALKCVKAKAVAFSLVQFFSRVGFPKEILTDRGTNFMSTLLKQVYQLLGIKSIRTTPYHPQTDGLTERFNQTLKQMLRKFVNDTGSDWDQWLPYLLFANREVPQASTGFSPFELLYGFEVRGPLTLLRETWDKDQGREGPVNVVSYVLQMREKLQKMSELAQDHMADAQRYQKTWYDRKA</sequence>
<evidence type="ECO:0000259" key="7">
    <source>
        <dbReference type="PROSITE" id="PS50158"/>
    </source>
</evidence>
<dbReference type="Proteomes" id="UP000001038">
    <property type="component" value="Chromosome 16"/>
</dbReference>
<keyword evidence="2" id="KW-0695">RNA-directed DNA polymerase</keyword>
<keyword evidence="4" id="KW-0862">Zinc</keyword>
<reference evidence="10 11" key="1">
    <citation type="journal article" date="2007" name="Nature">
        <title>The medaka draft genome and insights into vertebrate genome evolution.</title>
        <authorList>
            <person name="Kasahara M."/>
            <person name="Naruse K."/>
            <person name="Sasaki S."/>
            <person name="Nakatani Y."/>
            <person name="Qu W."/>
            <person name="Ahsan B."/>
            <person name="Yamada T."/>
            <person name="Nagayasu Y."/>
            <person name="Doi K."/>
            <person name="Kasai Y."/>
            <person name="Jindo T."/>
            <person name="Kobayashi D."/>
            <person name="Shimada A."/>
            <person name="Toyoda A."/>
            <person name="Kuroki Y."/>
            <person name="Fujiyama A."/>
            <person name="Sasaki T."/>
            <person name="Shimizu A."/>
            <person name="Asakawa S."/>
            <person name="Shimizu N."/>
            <person name="Hashimoto S."/>
            <person name="Yang J."/>
            <person name="Lee Y."/>
            <person name="Matsushima K."/>
            <person name="Sugano S."/>
            <person name="Sakaizumi M."/>
            <person name="Narita T."/>
            <person name="Ohishi K."/>
            <person name="Haga S."/>
            <person name="Ohta F."/>
            <person name="Nomoto H."/>
            <person name="Nogata K."/>
            <person name="Morishita T."/>
            <person name="Endo T."/>
            <person name="Shin-I T."/>
            <person name="Takeda H."/>
            <person name="Morishita S."/>
            <person name="Kohara Y."/>
        </authorList>
    </citation>
    <scope>NUCLEOTIDE SEQUENCE [LARGE SCALE GENOMIC DNA]</scope>
    <source>
        <strain evidence="10 11">Hd-rR</strain>
    </source>
</reference>
<dbReference type="Bgee" id="ENSORLG00000023875">
    <property type="expression patterns" value="Expressed in ovary and 1 other cell type or tissue"/>
</dbReference>
<dbReference type="Gene3D" id="4.10.60.10">
    <property type="entry name" value="Zinc finger, CCHC-type"/>
    <property type="match status" value="1"/>
</dbReference>
<dbReference type="AlphaFoldDB" id="A0A3B3HRP5"/>
<dbReference type="SUPFAM" id="SSF57756">
    <property type="entry name" value="Retrovirus zinc finger-like domains"/>
    <property type="match status" value="1"/>
</dbReference>
<keyword evidence="2" id="KW-0808">Transferase</keyword>
<dbReference type="GO" id="GO:0016787">
    <property type="term" value="F:hydrolase activity"/>
    <property type="evidence" value="ECO:0007669"/>
    <property type="project" value="UniProtKB-KW"/>
</dbReference>
<dbReference type="SMART" id="SM00343">
    <property type="entry name" value="ZnF_C2HC"/>
    <property type="match status" value="1"/>
</dbReference>
<dbReference type="FunFam" id="3.30.420.10:FF:000032">
    <property type="entry name" value="Retrovirus-related Pol polyprotein from transposon 297-like Protein"/>
    <property type="match status" value="1"/>
</dbReference>
<dbReference type="InterPro" id="IPR041588">
    <property type="entry name" value="Integrase_H2C2"/>
</dbReference>
<dbReference type="CDD" id="cd07936">
    <property type="entry name" value="SCAN"/>
    <property type="match status" value="1"/>
</dbReference>
<dbReference type="Pfam" id="PF00665">
    <property type="entry name" value="rve"/>
    <property type="match status" value="1"/>
</dbReference>
<dbReference type="Gene3D" id="1.10.340.70">
    <property type="match status" value="1"/>
</dbReference>
<dbReference type="PANTHER" id="PTHR46888:SF1">
    <property type="entry name" value="RIBONUCLEASE H"/>
    <property type="match status" value="1"/>
</dbReference>
<dbReference type="STRING" id="8090.ENSORLP00000034331"/>
<dbReference type="GO" id="GO:0015074">
    <property type="term" value="P:DNA integration"/>
    <property type="evidence" value="ECO:0007669"/>
    <property type="project" value="InterPro"/>
</dbReference>
<evidence type="ECO:0000256" key="6">
    <source>
        <dbReference type="SAM" id="MobiDB-lite"/>
    </source>
</evidence>
<protein>
    <recommendedName>
        <fullName evidence="3">Gypsy retrotransposon integrase-like protein 1</fullName>
    </recommendedName>
</protein>
<dbReference type="CDD" id="cd00303">
    <property type="entry name" value="retropepsin_like"/>
    <property type="match status" value="1"/>
</dbReference>
<dbReference type="InterPro" id="IPR036875">
    <property type="entry name" value="Znf_CCHC_sf"/>
</dbReference>
<dbReference type="InterPro" id="IPR038269">
    <property type="entry name" value="SCAN_sf"/>
</dbReference>
<keyword evidence="5" id="KW-0175">Coiled coil</keyword>
<dbReference type="Gene3D" id="1.10.4020.10">
    <property type="entry name" value="DNA breaking-rejoining enzymes"/>
    <property type="match status" value="1"/>
</dbReference>
<keyword evidence="2" id="KW-0548">Nucleotidyltransferase</keyword>
<keyword evidence="4" id="KW-0863">Zinc-finger</keyword>
<keyword evidence="1" id="KW-0378">Hydrolase</keyword>
<accession>A0A3B3HRP5</accession>
<dbReference type="GO" id="GO:0003676">
    <property type="term" value="F:nucleic acid binding"/>
    <property type="evidence" value="ECO:0007669"/>
    <property type="project" value="InterPro"/>
</dbReference>
<evidence type="ECO:0000256" key="2">
    <source>
        <dbReference type="ARBA" id="ARBA00022918"/>
    </source>
</evidence>
<feature type="domain" description="SCAN box" evidence="8">
    <location>
        <begin position="224"/>
        <end position="300"/>
    </location>
</feature>
<dbReference type="GO" id="GO:0008270">
    <property type="term" value="F:zinc ion binding"/>
    <property type="evidence" value="ECO:0007669"/>
    <property type="project" value="UniProtKB-KW"/>
</dbReference>
<dbReference type="InterPro" id="IPR001878">
    <property type="entry name" value="Znf_CCHC"/>
</dbReference>
<dbReference type="InterPro" id="IPR018061">
    <property type="entry name" value="Retropepsins"/>
</dbReference>